<dbReference type="AlphaFoldDB" id="A0AAD3YDK3"/>
<dbReference type="Gene3D" id="3.30.420.40">
    <property type="match status" value="1"/>
</dbReference>
<organism evidence="1 2">
    <name type="scientific">Cutaneotrichosporon spelunceum</name>
    <dbReference type="NCBI Taxonomy" id="1672016"/>
    <lineage>
        <taxon>Eukaryota</taxon>
        <taxon>Fungi</taxon>
        <taxon>Dikarya</taxon>
        <taxon>Basidiomycota</taxon>
        <taxon>Agaricomycotina</taxon>
        <taxon>Tremellomycetes</taxon>
        <taxon>Trichosporonales</taxon>
        <taxon>Trichosporonaceae</taxon>
        <taxon>Cutaneotrichosporon</taxon>
    </lineage>
</organism>
<accession>A0AAD3YDK3</accession>
<gene>
    <name evidence="1" type="ORF">CspeluHIS016_0500740</name>
</gene>
<name>A0AAD3YDK3_9TREE</name>
<dbReference type="EMBL" id="BTCM01000005">
    <property type="protein sequence ID" value="GMK58042.1"/>
    <property type="molecule type" value="Genomic_DNA"/>
</dbReference>
<protein>
    <submittedName>
        <fullName evidence="1">Uncharacterized protein</fullName>
    </submittedName>
</protein>
<reference evidence="1" key="1">
    <citation type="journal article" date="2023" name="BMC Genomics">
        <title>Chromosome-level genome assemblies of Cutaneotrichosporon spp. (Trichosporonales, Basidiomycota) reveal imbalanced evolution between nucleotide sequences and chromosome synteny.</title>
        <authorList>
            <person name="Kobayashi Y."/>
            <person name="Kayamori A."/>
            <person name="Aoki K."/>
            <person name="Shiwa Y."/>
            <person name="Matsutani M."/>
            <person name="Fujita N."/>
            <person name="Sugita T."/>
            <person name="Iwasaki W."/>
            <person name="Tanaka N."/>
            <person name="Takashima M."/>
        </authorList>
    </citation>
    <scope>NUCLEOTIDE SEQUENCE</scope>
    <source>
        <strain evidence="1">HIS016</strain>
    </source>
</reference>
<dbReference type="Proteomes" id="UP001222932">
    <property type="component" value="Unassembled WGS sequence"/>
</dbReference>
<comment type="caution">
    <text evidence="1">The sequence shown here is derived from an EMBL/GenBank/DDBJ whole genome shotgun (WGS) entry which is preliminary data.</text>
</comment>
<sequence length="427" mass="45480">MHLTLVVTPSAMHAAVWDEARSVAAARVPLRDIGVRVPPLDQHTLLAALDGALALLSSVALATVTSLSGAAYPALVSDDVMDAFTTQADGVPLTKWLECQMSEDGVTVPRWRAWGLHCHVLSFLPLATAAAVSTAPGPNDMVLLHDDLDLLVLPSPDVFKASVVQDPNGRVGRMLLRDKYGSGRWNILAKLALLFAPGGSIGVDNKRFAFVRPFATKAGTVRFEHGAPVDEFYDLRANARCVLESQVLTYKQAAGMRRPARVILLTDEDNPAIPHLLARVFDCAVLAPLSPTAATAAAAAAYGCALLAAGRDMVGVRTLLNAQHAEYTRTPPMTHSKMPSSTLPTPPSRCAGATPLGVTLTASPPFKIQAPPSPAASDAGDEPEPWLRELERAPRDKWECAIYAAMLPEFARVRALVDSGVVNPSTF</sequence>
<reference evidence="1" key="2">
    <citation type="submission" date="2023-06" db="EMBL/GenBank/DDBJ databases">
        <authorList>
            <person name="Kobayashi Y."/>
            <person name="Kayamori A."/>
            <person name="Aoki K."/>
            <person name="Shiwa Y."/>
            <person name="Fujita N."/>
            <person name="Sugita T."/>
            <person name="Iwasaki W."/>
            <person name="Tanaka N."/>
            <person name="Takashima M."/>
        </authorList>
    </citation>
    <scope>NUCLEOTIDE SEQUENCE</scope>
    <source>
        <strain evidence="1">HIS016</strain>
    </source>
</reference>
<evidence type="ECO:0000313" key="1">
    <source>
        <dbReference type="EMBL" id="GMK58042.1"/>
    </source>
</evidence>
<proteinExistence type="predicted"/>
<keyword evidence="2" id="KW-1185">Reference proteome</keyword>
<evidence type="ECO:0000313" key="2">
    <source>
        <dbReference type="Proteomes" id="UP001222932"/>
    </source>
</evidence>